<dbReference type="InterPro" id="IPR041662">
    <property type="entry name" value="SusD-like_2"/>
</dbReference>
<dbReference type="RefSeq" id="WP_092768428.1">
    <property type="nucleotide sequence ID" value="NZ_FOHS01000001.1"/>
</dbReference>
<dbReference type="OrthoDB" id="622163at2"/>
<dbReference type="STRING" id="82805.SAMN04487998_0794"/>
<evidence type="ECO:0000256" key="1">
    <source>
        <dbReference type="SAM" id="SignalP"/>
    </source>
</evidence>
<organism evidence="2 3">
    <name type="scientific">Hymenobacter actinosclerus</name>
    <dbReference type="NCBI Taxonomy" id="82805"/>
    <lineage>
        <taxon>Bacteria</taxon>
        <taxon>Pseudomonadati</taxon>
        <taxon>Bacteroidota</taxon>
        <taxon>Cytophagia</taxon>
        <taxon>Cytophagales</taxon>
        <taxon>Hymenobacteraceae</taxon>
        <taxon>Hymenobacter</taxon>
    </lineage>
</organism>
<reference evidence="3" key="1">
    <citation type="submission" date="2016-10" db="EMBL/GenBank/DDBJ databases">
        <authorList>
            <person name="Varghese N."/>
            <person name="Submissions S."/>
        </authorList>
    </citation>
    <scope>NUCLEOTIDE SEQUENCE [LARGE SCALE GENOMIC DNA]</scope>
    <source>
        <strain evidence="3">DSM 15310</strain>
    </source>
</reference>
<name>A0A1I0APE8_9BACT</name>
<evidence type="ECO:0000313" key="3">
    <source>
        <dbReference type="Proteomes" id="UP000198697"/>
    </source>
</evidence>
<sequence>MKIPFKMLAAVAMATAATGCSSFLDVNDNPNSPTTITPDNILAQALTTTASLYTGGNPSFNHYGSFVAGYWGRSGVVNGYQEETTINYTNTFQQALFNNTYDNLNDYNIIQTKGMADGYPNHAAIARIMKTYQFLLLVDEYGDIPYTQALQGAAVTTPVYDKAADIYKDLLVQLSGAISDINAVDPNALTVGNEDVVFKGDMKKWKQFANSLKLRILLRQSQTEAGGTASADVKSQLAALQSAPDGFIAQDVVVQPVYAQAAGQQNPFYNRYGLTAAGTNATELLYQIPTKYIIAVYENNKDPRVAQLYKLGLRNDSIKYIGTKFGERSPPGFSATQIASRFLPSGGLLKGPSAPTVLMLLSEHLLSKAEAETRGLFTADAVTAEKDYKDGIKASFLYFYRPAGGAIITLADATDATPGVKEYNQYIAANLTNPKVDYKLAPTKPGLGKQEVIIFQKYLALNSVGSIEAWDDYRRTGLPKFDASTQSQSPRADKLPTRLLYPLSESSTNQANVPVGVDQYTKIFWDVVD</sequence>
<dbReference type="AlphaFoldDB" id="A0A1I0APE8"/>
<gene>
    <name evidence="2" type="ORF">SAMN04487998_0794</name>
</gene>
<keyword evidence="1" id="KW-0732">Signal</keyword>
<feature type="signal peptide" evidence="1">
    <location>
        <begin position="1"/>
        <end position="16"/>
    </location>
</feature>
<accession>A0A1I0APE8</accession>
<evidence type="ECO:0000313" key="2">
    <source>
        <dbReference type="EMBL" id="SES96202.1"/>
    </source>
</evidence>
<protein>
    <submittedName>
        <fullName evidence="2">Starch-binding associating with outer membrane</fullName>
    </submittedName>
</protein>
<dbReference type="EMBL" id="FOHS01000001">
    <property type="protein sequence ID" value="SES96202.1"/>
    <property type="molecule type" value="Genomic_DNA"/>
</dbReference>
<keyword evidence="3" id="KW-1185">Reference proteome</keyword>
<proteinExistence type="predicted"/>
<dbReference type="Proteomes" id="UP000198697">
    <property type="component" value="Unassembled WGS sequence"/>
</dbReference>
<dbReference type="Pfam" id="PF12771">
    <property type="entry name" value="SusD-like_2"/>
    <property type="match status" value="1"/>
</dbReference>
<feature type="chain" id="PRO_5011629144" evidence="1">
    <location>
        <begin position="17"/>
        <end position="529"/>
    </location>
</feature>
<dbReference type="Gene3D" id="1.25.40.390">
    <property type="match status" value="1"/>
</dbReference>
<dbReference type="PROSITE" id="PS51257">
    <property type="entry name" value="PROKAR_LIPOPROTEIN"/>
    <property type="match status" value="1"/>
</dbReference>
<dbReference type="SUPFAM" id="SSF48452">
    <property type="entry name" value="TPR-like"/>
    <property type="match status" value="1"/>
</dbReference>
<dbReference type="InterPro" id="IPR011990">
    <property type="entry name" value="TPR-like_helical_dom_sf"/>
</dbReference>